<name>A0ABD1WHA2_9LAMI</name>
<organism evidence="2 3">
    <name type="scientific">Forsythia ovata</name>
    <dbReference type="NCBI Taxonomy" id="205694"/>
    <lineage>
        <taxon>Eukaryota</taxon>
        <taxon>Viridiplantae</taxon>
        <taxon>Streptophyta</taxon>
        <taxon>Embryophyta</taxon>
        <taxon>Tracheophyta</taxon>
        <taxon>Spermatophyta</taxon>
        <taxon>Magnoliopsida</taxon>
        <taxon>eudicotyledons</taxon>
        <taxon>Gunneridae</taxon>
        <taxon>Pentapetalae</taxon>
        <taxon>asterids</taxon>
        <taxon>lamiids</taxon>
        <taxon>Lamiales</taxon>
        <taxon>Oleaceae</taxon>
        <taxon>Forsythieae</taxon>
        <taxon>Forsythia</taxon>
    </lineage>
</organism>
<keyword evidence="3" id="KW-1185">Reference proteome</keyword>
<accession>A0ABD1WHA2</accession>
<proteinExistence type="predicted"/>
<sequence>MVFQDIPESSQDQKAIHFDASQTAQMGQVRDQIATQMWNDYSRSQWYIMKYKRLHKCNIALDEPNFESSSCVNHQINDNMKVKSLMEAMHRTISARAPTDQPSNSDKTSACNGLQAQSQKSKGGSN</sequence>
<reference evidence="3" key="1">
    <citation type="submission" date="2024-07" db="EMBL/GenBank/DDBJ databases">
        <title>Two chromosome-level genome assemblies of Korean endemic species Abeliophyllum distichum and Forsythia ovata (Oleaceae).</title>
        <authorList>
            <person name="Jang H."/>
        </authorList>
    </citation>
    <scope>NUCLEOTIDE SEQUENCE [LARGE SCALE GENOMIC DNA]</scope>
</reference>
<comment type="caution">
    <text evidence="2">The sequence shown here is derived from an EMBL/GenBank/DDBJ whole genome shotgun (WGS) entry which is preliminary data.</text>
</comment>
<evidence type="ECO:0000313" key="3">
    <source>
        <dbReference type="Proteomes" id="UP001604277"/>
    </source>
</evidence>
<dbReference type="Proteomes" id="UP001604277">
    <property type="component" value="Unassembled WGS sequence"/>
</dbReference>
<feature type="region of interest" description="Disordered" evidence="1">
    <location>
        <begin position="93"/>
        <end position="126"/>
    </location>
</feature>
<feature type="compositionally biased region" description="Polar residues" evidence="1">
    <location>
        <begin position="100"/>
        <end position="126"/>
    </location>
</feature>
<gene>
    <name evidence="2" type="ORF">Fot_10601</name>
</gene>
<protein>
    <submittedName>
        <fullName evidence="2">Uncharacterized protein</fullName>
    </submittedName>
</protein>
<evidence type="ECO:0000313" key="2">
    <source>
        <dbReference type="EMBL" id="KAL2549071.1"/>
    </source>
</evidence>
<dbReference type="AlphaFoldDB" id="A0ABD1WHA2"/>
<dbReference type="EMBL" id="JBFOLJ010000003">
    <property type="protein sequence ID" value="KAL2549071.1"/>
    <property type="molecule type" value="Genomic_DNA"/>
</dbReference>
<evidence type="ECO:0000256" key="1">
    <source>
        <dbReference type="SAM" id="MobiDB-lite"/>
    </source>
</evidence>